<dbReference type="Proteomes" id="UP000249748">
    <property type="component" value="Unassembled WGS sequence"/>
</dbReference>
<proteinExistence type="predicted"/>
<name>A0ACD1IL56_9EURO</name>
<evidence type="ECO:0000313" key="1">
    <source>
        <dbReference type="EMBL" id="RAK91087.1"/>
    </source>
</evidence>
<accession>A0ACD1IL56</accession>
<evidence type="ECO:0000313" key="2">
    <source>
        <dbReference type="Proteomes" id="UP000249748"/>
    </source>
</evidence>
<dbReference type="EMBL" id="KZ824542">
    <property type="protein sequence ID" value="RAK91087.1"/>
    <property type="molecule type" value="Genomic_DNA"/>
</dbReference>
<gene>
    <name evidence="1" type="ORF">BO79DRAFT_78980</name>
</gene>
<keyword evidence="2" id="KW-1185">Reference proteome</keyword>
<protein>
    <submittedName>
        <fullName evidence="1">Uncharacterized protein</fullName>
    </submittedName>
</protein>
<sequence>MLSPQSGDIGTVSTLRCHQFLSELNMLNVIIIIALLLYTRFILDISFHYLSKLLISSPGRFILSTNSTRYM</sequence>
<reference evidence="1" key="1">
    <citation type="submission" date="2018-02" db="EMBL/GenBank/DDBJ databases">
        <title>The genomes of Aspergillus section Nigri reveals drivers in fungal speciation.</title>
        <authorList>
            <consortium name="DOE Joint Genome Institute"/>
            <person name="Vesth T.C."/>
            <person name="Nybo J."/>
            <person name="Theobald S."/>
            <person name="Brandl J."/>
            <person name="Frisvad J.C."/>
            <person name="Nielsen K.F."/>
            <person name="Lyhne E.K."/>
            <person name="Kogle M.E."/>
            <person name="Kuo A."/>
            <person name="Riley R."/>
            <person name="Clum A."/>
            <person name="Nolan M."/>
            <person name="Lipzen A."/>
            <person name="Salamov A."/>
            <person name="Henrissat B."/>
            <person name="Wiebenga A."/>
            <person name="De vries R.P."/>
            <person name="Grigoriev I.V."/>
            <person name="Mortensen U.H."/>
            <person name="Andersen M.R."/>
            <person name="Baker S.E."/>
        </authorList>
    </citation>
    <scope>NUCLEOTIDE SEQUENCE</scope>
    <source>
        <strain evidence="1">CBS 115574</strain>
    </source>
</reference>
<organism evidence="1 2">
    <name type="scientific">Aspergillus costaricaensis CBS 115574</name>
    <dbReference type="NCBI Taxonomy" id="1448317"/>
    <lineage>
        <taxon>Eukaryota</taxon>
        <taxon>Fungi</taxon>
        <taxon>Dikarya</taxon>
        <taxon>Ascomycota</taxon>
        <taxon>Pezizomycotina</taxon>
        <taxon>Eurotiomycetes</taxon>
        <taxon>Eurotiomycetidae</taxon>
        <taxon>Eurotiales</taxon>
        <taxon>Aspergillaceae</taxon>
        <taxon>Aspergillus</taxon>
        <taxon>Aspergillus subgen. Circumdati</taxon>
    </lineage>
</organism>